<name>A0ABT7QLY7_9GAMM</name>
<accession>A0ABT7QLY7</accession>
<evidence type="ECO:0000313" key="2">
    <source>
        <dbReference type="Proteomes" id="UP001168167"/>
    </source>
</evidence>
<evidence type="ECO:0000313" key="1">
    <source>
        <dbReference type="EMBL" id="MDM5147667.1"/>
    </source>
</evidence>
<protein>
    <submittedName>
        <fullName evidence="1">Uncharacterized protein</fullName>
    </submittedName>
</protein>
<comment type="caution">
    <text evidence="1">The sequence shown here is derived from an EMBL/GenBank/DDBJ whole genome shotgun (WGS) entry which is preliminary data.</text>
</comment>
<reference evidence="1" key="2">
    <citation type="journal article" date="2023" name="Microbiome">
        <title>Synthase-selected sorting approach identifies a beta-lactone synthase in a nudibranch symbiotic bacterium.</title>
        <authorList>
            <person name="Dzunkova M."/>
            <person name="La Clair J.J."/>
            <person name="Tyml T."/>
            <person name="Doud D."/>
            <person name="Schulz F."/>
            <person name="Piquer-Esteban S."/>
            <person name="Porcel Sanchis D."/>
            <person name="Osborn A."/>
            <person name="Robinson D."/>
            <person name="Louie K.B."/>
            <person name="Bowen B.P."/>
            <person name="Bowers R.M."/>
            <person name="Lee J."/>
            <person name="Arnau V."/>
            <person name="Diaz-Villanueva W."/>
            <person name="Stepanauskas R."/>
            <person name="Gosliner T."/>
            <person name="Date S.V."/>
            <person name="Northen T.R."/>
            <person name="Cheng J.F."/>
            <person name="Burkart M.D."/>
            <person name="Woyke T."/>
        </authorList>
    </citation>
    <scope>NUCLEOTIDE SEQUENCE</scope>
    <source>
        <strain evidence="1">Df01</strain>
    </source>
</reference>
<dbReference type="EMBL" id="JANQAO010000003">
    <property type="protein sequence ID" value="MDM5147667.1"/>
    <property type="molecule type" value="Genomic_DNA"/>
</dbReference>
<keyword evidence="2" id="KW-1185">Reference proteome</keyword>
<proteinExistence type="predicted"/>
<organism evidence="1 2">
    <name type="scientific">Candidatus Doriopsillibacter californiensis</name>
    <dbReference type="NCBI Taxonomy" id="2970740"/>
    <lineage>
        <taxon>Bacteria</taxon>
        <taxon>Pseudomonadati</taxon>
        <taxon>Pseudomonadota</taxon>
        <taxon>Gammaproteobacteria</taxon>
        <taxon>Candidatus Tethybacterales</taxon>
        <taxon>Candidatus Persebacteraceae</taxon>
        <taxon>Candidatus Doriopsillibacter</taxon>
    </lineage>
</organism>
<sequence>MAIHDFEIRLKTQVGDFVRKMDKAGKSVGSTFLQMTNPSLSQRAALAVQGHRGQIKKLKTAYDATGRSDKKLRAQLEKTVHSMRKARSGARAYGKSLAVAAGNSKKLTSASVINNGAWGPLGSAIGGRLVGGAAIVQSAALVVKNVIDAKTREDQALFRIGTVSGYDPGTDDRKAFQQGSLAKARAVADFRGFKIYELLDNQYALLYAGLEQSLALKGAETVAIVAKNTNSNPDEIANLIASAYKNFGTQFNGSAEDKLKQIADLLTKTHSQYKINDFTALEQTLSPYPTHPSSDWSAPPIMLAALYLPPLPLAAVTRH</sequence>
<gene>
    <name evidence="1" type="ORF">NQX30_04690</name>
</gene>
<dbReference type="Proteomes" id="UP001168167">
    <property type="component" value="Unassembled WGS sequence"/>
</dbReference>
<reference evidence="1" key="1">
    <citation type="submission" date="2022-08" db="EMBL/GenBank/DDBJ databases">
        <authorList>
            <person name="Dzunkova M."/>
            <person name="La Clair J."/>
            <person name="Tyml T."/>
            <person name="Doud D."/>
            <person name="Schulz F."/>
            <person name="Piquer S."/>
            <person name="Porcel Sanchis D."/>
            <person name="Osborn A."/>
            <person name="Robinson D."/>
            <person name="Louie K.B."/>
            <person name="Bowen B.P."/>
            <person name="Bowers R."/>
            <person name="Lee J."/>
            <person name="Arnau Llombart V."/>
            <person name="Diaz Villanueva W."/>
            <person name="Gosliner T."/>
            <person name="Northen T."/>
            <person name="Cheng J.-F."/>
            <person name="Burkart M.D."/>
            <person name="Woyke T."/>
        </authorList>
    </citation>
    <scope>NUCLEOTIDE SEQUENCE</scope>
    <source>
        <strain evidence="1">Df01</strain>
    </source>
</reference>